<organism evidence="1">
    <name type="scientific">uncultured organism</name>
    <dbReference type="NCBI Taxonomy" id="155900"/>
    <lineage>
        <taxon>unclassified sequences</taxon>
        <taxon>environmental samples</taxon>
    </lineage>
</organism>
<evidence type="ECO:0000313" key="1">
    <source>
        <dbReference type="EMBL" id="AGF93085.1"/>
    </source>
</evidence>
<reference evidence="1" key="1">
    <citation type="journal article" date="2013" name="Syst. Appl. Microbiol.">
        <title>New insights into the archaeal diversity of a hypersaline microbial mat obtained by a metagenomic approach.</title>
        <authorList>
            <person name="Lopez-Lopez A."/>
            <person name="Richter M."/>
            <person name="Pena A."/>
            <person name="Tamames J."/>
            <person name="Rossello-Mora R."/>
        </authorList>
    </citation>
    <scope>NUCLEOTIDE SEQUENCE</scope>
</reference>
<dbReference type="PANTHER" id="PTHR37953">
    <property type="entry name" value="UPF0127 PROTEIN MJ1496"/>
    <property type="match status" value="1"/>
</dbReference>
<protein>
    <submittedName>
        <fullName evidence="1">Protein containing DUF192</fullName>
    </submittedName>
</protein>
<sequence length="125" mass="14379">MFGETLKKLVIEETGEVLADKIETADSFWSRFRGLMFRRDFAEGEGILFELSEPREFGVHTFFLFFSIDLVYLDGDLEILETKEKLSPWSTYTPETPASYLLEIPAGTIEKKDITTGDKLEIIQE</sequence>
<dbReference type="EMBL" id="JX684081">
    <property type="protein sequence ID" value="AGF93085.1"/>
    <property type="molecule type" value="Genomic_DNA"/>
</dbReference>
<gene>
    <name evidence="1" type="ORF">FLSS-9_0017</name>
</gene>
<accession>M1PPP7</accession>
<proteinExistence type="predicted"/>
<dbReference type="Gene3D" id="2.60.120.1140">
    <property type="entry name" value="Protein of unknown function DUF192"/>
    <property type="match status" value="1"/>
</dbReference>
<dbReference type="AlphaFoldDB" id="M1PPP7"/>
<dbReference type="Pfam" id="PF02643">
    <property type="entry name" value="DUF192"/>
    <property type="match status" value="1"/>
</dbReference>
<dbReference type="PANTHER" id="PTHR37953:SF1">
    <property type="entry name" value="UPF0127 PROTEIN MJ1496"/>
    <property type="match status" value="1"/>
</dbReference>
<dbReference type="InterPro" id="IPR038695">
    <property type="entry name" value="Saro_0823-like_sf"/>
</dbReference>
<dbReference type="InterPro" id="IPR003795">
    <property type="entry name" value="DUF192"/>
</dbReference>
<name>M1PPP7_9ZZZZ</name>